<evidence type="ECO:0000259" key="2">
    <source>
        <dbReference type="Pfam" id="PF13468"/>
    </source>
</evidence>
<evidence type="ECO:0000313" key="4">
    <source>
        <dbReference type="Proteomes" id="UP001500064"/>
    </source>
</evidence>
<evidence type="ECO:0000313" key="3">
    <source>
        <dbReference type="EMBL" id="GAA1692438.1"/>
    </source>
</evidence>
<proteinExistence type="predicted"/>
<comment type="caution">
    <text evidence="3">The sequence shown here is derived from an EMBL/GenBank/DDBJ whole genome shotgun (WGS) entry which is preliminary data.</text>
</comment>
<keyword evidence="4" id="KW-1185">Reference proteome</keyword>
<gene>
    <name evidence="3" type="ORF">GCM10009733_105640</name>
</gene>
<feature type="domain" description="Glyoxalase-like" evidence="2">
    <location>
        <begin position="90"/>
        <end position="200"/>
    </location>
</feature>
<dbReference type="Proteomes" id="UP001500064">
    <property type="component" value="Unassembled WGS sequence"/>
</dbReference>
<evidence type="ECO:0000256" key="1">
    <source>
        <dbReference type="SAM" id="MobiDB-lite"/>
    </source>
</evidence>
<name>A0ABP4TRB3_9ACTN</name>
<organism evidence="3 4">
    <name type="scientific">Nonomuraea maheshkhaliensis</name>
    <dbReference type="NCBI Taxonomy" id="419590"/>
    <lineage>
        <taxon>Bacteria</taxon>
        <taxon>Bacillati</taxon>
        <taxon>Actinomycetota</taxon>
        <taxon>Actinomycetes</taxon>
        <taxon>Streptosporangiales</taxon>
        <taxon>Streptosporangiaceae</taxon>
        <taxon>Nonomuraea</taxon>
    </lineage>
</organism>
<feature type="region of interest" description="Disordered" evidence="1">
    <location>
        <begin position="1"/>
        <end position="20"/>
    </location>
</feature>
<dbReference type="EMBL" id="BAAAMU010000185">
    <property type="protein sequence ID" value="GAA1692438.1"/>
    <property type="molecule type" value="Genomic_DNA"/>
</dbReference>
<dbReference type="InterPro" id="IPR029068">
    <property type="entry name" value="Glyas_Bleomycin-R_OHBP_Dase"/>
</dbReference>
<accession>A0ABP4TRB3</accession>
<dbReference type="Pfam" id="PF13468">
    <property type="entry name" value="Glyoxalase_3"/>
    <property type="match status" value="1"/>
</dbReference>
<sequence>MRRVEVGAGTLNLRSHDGPVGRVHPCRRPVVPGVVELGEPGDQQPQVLIRAECVRRAEPELQELYTVLDREEWTSEPLPGGPRQTLPAVDAMLAAGGGAFAIGFEVPETARATERMRSAGVAAEVIMIDMPRGDRKASHPLAFPTDGPQWSPFLLTYPTEPEQRREPMRARGRLSSSFGIDHLVVETADPREASNWLATILGVPDAVPTGADWRLAVDGADIVVTAGPAERVTAVALIRPA</sequence>
<protein>
    <recommendedName>
        <fullName evidence="2">Glyoxalase-like domain-containing protein</fullName>
    </recommendedName>
</protein>
<dbReference type="InterPro" id="IPR025870">
    <property type="entry name" value="Glyoxalase-like_dom"/>
</dbReference>
<reference evidence="4" key="1">
    <citation type="journal article" date="2019" name="Int. J. Syst. Evol. Microbiol.">
        <title>The Global Catalogue of Microorganisms (GCM) 10K type strain sequencing project: providing services to taxonomists for standard genome sequencing and annotation.</title>
        <authorList>
            <consortium name="The Broad Institute Genomics Platform"/>
            <consortium name="The Broad Institute Genome Sequencing Center for Infectious Disease"/>
            <person name="Wu L."/>
            <person name="Ma J."/>
        </authorList>
    </citation>
    <scope>NUCLEOTIDE SEQUENCE [LARGE SCALE GENOMIC DNA]</scope>
    <source>
        <strain evidence="4">JCM 13929</strain>
    </source>
</reference>
<dbReference type="SUPFAM" id="SSF54593">
    <property type="entry name" value="Glyoxalase/Bleomycin resistance protein/Dihydroxybiphenyl dioxygenase"/>
    <property type="match status" value="1"/>
</dbReference>